<dbReference type="EMBL" id="JAAXOX010000002">
    <property type="protein sequence ID" value="NKY22191.1"/>
    <property type="molecule type" value="Genomic_DNA"/>
</dbReference>
<feature type="transmembrane region" description="Helical" evidence="1">
    <location>
        <begin position="34"/>
        <end position="54"/>
    </location>
</feature>
<accession>A0A7X6KTU6</accession>
<keyword evidence="1" id="KW-0812">Transmembrane</keyword>
<keyword evidence="1" id="KW-0472">Membrane</keyword>
<organism evidence="2 3">
    <name type="scientific">Cellulomonas denverensis</name>
    <dbReference type="NCBI Taxonomy" id="264297"/>
    <lineage>
        <taxon>Bacteria</taxon>
        <taxon>Bacillati</taxon>
        <taxon>Actinomycetota</taxon>
        <taxon>Actinomycetes</taxon>
        <taxon>Micrococcales</taxon>
        <taxon>Cellulomonadaceae</taxon>
        <taxon>Cellulomonas</taxon>
    </lineage>
</organism>
<gene>
    <name evidence="2" type="ORF">HGA03_05870</name>
</gene>
<evidence type="ECO:0000256" key="1">
    <source>
        <dbReference type="SAM" id="Phobius"/>
    </source>
</evidence>
<evidence type="ECO:0000313" key="3">
    <source>
        <dbReference type="Proteomes" id="UP000581206"/>
    </source>
</evidence>
<keyword evidence="1" id="KW-1133">Transmembrane helix</keyword>
<sequence length="59" mass="6247">MQTSTPTVPTRPRPILATTLTAATTSSDILRSGWLWIAVLTIATIATLIAIGIWRGGRG</sequence>
<evidence type="ECO:0000313" key="2">
    <source>
        <dbReference type="EMBL" id="NKY22191.1"/>
    </source>
</evidence>
<dbReference type="RefSeq" id="WP_168629293.1">
    <property type="nucleotide sequence ID" value="NZ_BONL01000033.1"/>
</dbReference>
<keyword evidence="3" id="KW-1185">Reference proteome</keyword>
<protein>
    <submittedName>
        <fullName evidence="2">Uncharacterized protein</fullName>
    </submittedName>
</protein>
<name>A0A7X6KTU6_9CELL</name>
<reference evidence="2 3" key="1">
    <citation type="submission" date="2020-04" db="EMBL/GenBank/DDBJ databases">
        <title>MicrobeNet Type strains.</title>
        <authorList>
            <person name="Nicholson A.C."/>
        </authorList>
    </citation>
    <scope>NUCLEOTIDE SEQUENCE [LARGE SCALE GENOMIC DNA]</scope>
    <source>
        <strain evidence="2 3">ATCC BAA-788</strain>
    </source>
</reference>
<proteinExistence type="predicted"/>
<dbReference type="AlphaFoldDB" id="A0A7X6KTU6"/>
<dbReference type="Proteomes" id="UP000581206">
    <property type="component" value="Unassembled WGS sequence"/>
</dbReference>
<comment type="caution">
    <text evidence="2">The sequence shown here is derived from an EMBL/GenBank/DDBJ whole genome shotgun (WGS) entry which is preliminary data.</text>
</comment>